<protein>
    <recommendedName>
        <fullName evidence="4">tRNA pseudouridine synthase D</fullName>
        <ecNumber evidence="4">5.4.99.27</ecNumber>
    </recommendedName>
    <alternativeName>
        <fullName evidence="4">tRNA pseudouridine(13) synthase</fullName>
    </alternativeName>
    <alternativeName>
        <fullName evidence="4">tRNA pseudouridylate synthase D</fullName>
    </alternativeName>
    <alternativeName>
        <fullName evidence="4">tRNA-uridine isomerase D</fullName>
    </alternativeName>
</protein>
<dbReference type="SUPFAM" id="SSF55120">
    <property type="entry name" value="Pseudouridine synthase"/>
    <property type="match status" value="1"/>
</dbReference>
<dbReference type="InterPro" id="IPR011760">
    <property type="entry name" value="PsdUridine_synth_TruD_insert"/>
</dbReference>
<dbReference type="InterPro" id="IPR043165">
    <property type="entry name" value="TruD_insert_sf"/>
</dbReference>
<evidence type="ECO:0000256" key="1">
    <source>
        <dbReference type="ARBA" id="ARBA00007953"/>
    </source>
</evidence>
<dbReference type="CDD" id="cd02575">
    <property type="entry name" value="PseudoU_synth_EcTruD"/>
    <property type="match status" value="1"/>
</dbReference>
<dbReference type="InterPro" id="IPR020119">
    <property type="entry name" value="PsdUridine_synth_TruD_CS"/>
</dbReference>
<evidence type="ECO:0000313" key="7">
    <source>
        <dbReference type="Proteomes" id="UP001596364"/>
    </source>
</evidence>
<evidence type="ECO:0000256" key="3">
    <source>
        <dbReference type="ARBA" id="ARBA00023235"/>
    </source>
</evidence>
<sequence length="350" mass="39823">MENNPLPNWHYWHGEPSVSALFKSIPEDFQVTEIPLTEPSGDGEHHLIWLEKVNLNTAFVAEQLAKYLQVPLRNVSYAGRKDKYALTRQYFSVQMPKRTAPDFSQWKLAGAQILSCTRHNRKLRIGALRGNRFDICLRELSQSDELDNRLARIREQGVPNYFGQQRFGNGGSNLLLGLRMADGEPIRNRNRRSMAISALRAKLFNDYISERLQQGRFEQAISGDVMQLAGSQSFFVAETIDSEIIRRLNERDIFITGPLWGEDNSPAQKESAELENSVFVQQQSVCQALNGLSLQQERRAIKLLPQNMQWHWQDDTLQLSFSLPSGCFATAVLRELVNVNEGAADENSAE</sequence>
<keyword evidence="7" id="KW-1185">Reference proteome</keyword>
<dbReference type="Proteomes" id="UP001596364">
    <property type="component" value="Unassembled WGS sequence"/>
</dbReference>
<dbReference type="PROSITE" id="PS01268">
    <property type="entry name" value="UPF0024"/>
    <property type="match status" value="1"/>
</dbReference>
<proteinExistence type="inferred from homology"/>
<comment type="similarity">
    <text evidence="1 4">Belongs to the pseudouridine synthase TruD family.</text>
</comment>
<keyword evidence="3 4" id="KW-0413">Isomerase</keyword>
<evidence type="ECO:0000256" key="2">
    <source>
        <dbReference type="ARBA" id="ARBA00022694"/>
    </source>
</evidence>
<evidence type="ECO:0000259" key="5">
    <source>
        <dbReference type="PROSITE" id="PS50984"/>
    </source>
</evidence>
<evidence type="ECO:0000256" key="4">
    <source>
        <dbReference type="HAMAP-Rule" id="MF_01082"/>
    </source>
</evidence>
<gene>
    <name evidence="4 6" type="primary">truD</name>
    <name evidence="6" type="ORF">ACFP85_03165</name>
</gene>
<dbReference type="InterPro" id="IPR050170">
    <property type="entry name" value="TruD_pseudoU_synthase"/>
</dbReference>
<reference evidence="7" key="1">
    <citation type="journal article" date="2019" name="Int. J. Syst. Evol. Microbiol.">
        <title>The Global Catalogue of Microorganisms (GCM) 10K type strain sequencing project: providing services to taxonomists for standard genome sequencing and annotation.</title>
        <authorList>
            <consortium name="The Broad Institute Genomics Platform"/>
            <consortium name="The Broad Institute Genome Sequencing Center for Infectious Disease"/>
            <person name="Wu L."/>
            <person name="Ma J."/>
        </authorList>
    </citation>
    <scope>NUCLEOTIDE SEQUENCE [LARGE SCALE GENOMIC DNA]</scope>
    <source>
        <strain evidence="7">CGMCC 1.16031</strain>
    </source>
</reference>
<dbReference type="Gene3D" id="3.30.2340.10">
    <property type="entry name" value="TruD, insertion domain"/>
    <property type="match status" value="1"/>
</dbReference>
<organism evidence="6 7">
    <name type="scientific">Pseudobowmanella zhangzhouensis</name>
    <dbReference type="NCBI Taxonomy" id="1537679"/>
    <lineage>
        <taxon>Bacteria</taxon>
        <taxon>Pseudomonadati</taxon>
        <taxon>Pseudomonadota</taxon>
        <taxon>Gammaproteobacteria</taxon>
        <taxon>Alteromonadales</taxon>
        <taxon>Alteromonadaceae</taxon>
    </lineage>
</organism>
<accession>A0ABW1XGM2</accession>
<evidence type="ECO:0000313" key="6">
    <source>
        <dbReference type="EMBL" id="MFC6439155.1"/>
    </source>
</evidence>
<dbReference type="Pfam" id="PF01142">
    <property type="entry name" value="TruD"/>
    <property type="match status" value="2"/>
</dbReference>
<comment type="caution">
    <text evidence="6">The sequence shown here is derived from an EMBL/GenBank/DDBJ whole genome shotgun (WGS) entry which is preliminary data.</text>
</comment>
<dbReference type="RefSeq" id="WP_131259267.1">
    <property type="nucleotide sequence ID" value="NZ_JBHSUS010000001.1"/>
</dbReference>
<comment type="catalytic activity">
    <reaction evidence="4">
        <text>uridine(13) in tRNA = pseudouridine(13) in tRNA</text>
        <dbReference type="Rhea" id="RHEA:42540"/>
        <dbReference type="Rhea" id="RHEA-COMP:10105"/>
        <dbReference type="Rhea" id="RHEA-COMP:10106"/>
        <dbReference type="ChEBI" id="CHEBI:65314"/>
        <dbReference type="ChEBI" id="CHEBI:65315"/>
        <dbReference type="EC" id="5.4.99.27"/>
    </reaction>
</comment>
<dbReference type="EMBL" id="JBHSUS010000001">
    <property type="protein sequence ID" value="MFC6439155.1"/>
    <property type="molecule type" value="Genomic_DNA"/>
</dbReference>
<keyword evidence="2 4" id="KW-0819">tRNA processing</keyword>
<feature type="active site" description="Nucleophile" evidence="4">
    <location>
        <position position="82"/>
    </location>
</feature>
<dbReference type="PROSITE" id="PS50984">
    <property type="entry name" value="TRUD"/>
    <property type="match status" value="1"/>
</dbReference>
<comment type="function">
    <text evidence="4">Responsible for synthesis of pseudouridine from uracil-13 in transfer RNAs.</text>
</comment>
<dbReference type="GO" id="GO:0160150">
    <property type="term" value="F:tRNA pseudouridine(13) synthase activity"/>
    <property type="evidence" value="ECO:0007669"/>
    <property type="project" value="UniProtKB-EC"/>
</dbReference>
<dbReference type="HAMAP" id="MF_01082">
    <property type="entry name" value="TruD"/>
    <property type="match status" value="1"/>
</dbReference>
<dbReference type="InterPro" id="IPR020103">
    <property type="entry name" value="PsdUridine_synth_cat_dom_sf"/>
</dbReference>
<name>A0ABW1XGM2_9ALTE</name>
<dbReference type="InterPro" id="IPR042214">
    <property type="entry name" value="TruD_catalytic"/>
</dbReference>
<dbReference type="PANTHER" id="PTHR47811:SF1">
    <property type="entry name" value="TRNA PSEUDOURIDINE SYNTHASE D"/>
    <property type="match status" value="1"/>
</dbReference>
<dbReference type="EC" id="5.4.99.27" evidence="4"/>
<dbReference type="NCBIfam" id="TIGR00094">
    <property type="entry name" value="tRNA_TruD_broad"/>
    <property type="match status" value="1"/>
</dbReference>
<feature type="domain" description="TRUD" evidence="5">
    <location>
        <begin position="157"/>
        <end position="303"/>
    </location>
</feature>
<dbReference type="InterPro" id="IPR001656">
    <property type="entry name" value="PsdUridine_synth_TruD"/>
</dbReference>
<dbReference type="Gene3D" id="3.30.2350.20">
    <property type="entry name" value="TruD, catalytic domain"/>
    <property type="match status" value="1"/>
</dbReference>
<dbReference type="PANTHER" id="PTHR47811">
    <property type="entry name" value="TRNA PSEUDOURIDINE SYNTHASE D"/>
    <property type="match status" value="1"/>
</dbReference>